<protein>
    <submittedName>
        <fullName evidence="3">Delta1-piperideine-2-carboxylate reductase</fullName>
        <ecNumber evidence="3">1.5.1.21</ecNumber>
    </submittedName>
</protein>
<dbReference type="InterPro" id="IPR003767">
    <property type="entry name" value="Malate/L-lactate_DH-like"/>
</dbReference>
<accession>A0ABX0UXY0</accession>
<evidence type="ECO:0000256" key="1">
    <source>
        <dbReference type="ARBA" id="ARBA00006056"/>
    </source>
</evidence>
<gene>
    <name evidence="3" type="ORF">FHS82_001433</name>
</gene>
<keyword evidence="4" id="KW-1185">Reference proteome</keyword>
<dbReference type="Gene3D" id="1.10.1530.10">
    <property type="match status" value="1"/>
</dbReference>
<dbReference type="InterPro" id="IPR036111">
    <property type="entry name" value="Mal/L-sulfo/L-lacto_DH-like_sf"/>
</dbReference>
<dbReference type="InterPro" id="IPR043143">
    <property type="entry name" value="Mal/L-sulf/L-lact_DH-like_NADP"/>
</dbReference>
<evidence type="ECO:0000313" key="4">
    <source>
        <dbReference type="Proteomes" id="UP001429580"/>
    </source>
</evidence>
<evidence type="ECO:0000313" key="3">
    <source>
        <dbReference type="EMBL" id="NIJ57597.1"/>
    </source>
</evidence>
<dbReference type="EC" id="1.5.1.21" evidence="3"/>
<dbReference type="EMBL" id="JAASQI010000003">
    <property type="protein sequence ID" value="NIJ57597.1"/>
    <property type="molecule type" value="Genomic_DNA"/>
</dbReference>
<comment type="similarity">
    <text evidence="1">Belongs to the LDH2/MDH2 oxidoreductase family.</text>
</comment>
<dbReference type="Pfam" id="PF02615">
    <property type="entry name" value="Ldh_2"/>
    <property type="match status" value="1"/>
</dbReference>
<name>A0ABX0UXY0_9HYPH</name>
<dbReference type="Proteomes" id="UP001429580">
    <property type="component" value="Unassembled WGS sequence"/>
</dbReference>
<keyword evidence="2 3" id="KW-0560">Oxidoreductase</keyword>
<dbReference type="PANTHER" id="PTHR11091:SF0">
    <property type="entry name" value="MALATE DEHYDROGENASE"/>
    <property type="match status" value="1"/>
</dbReference>
<dbReference type="PANTHER" id="PTHR11091">
    <property type="entry name" value="OXIDOREDUCTASE-RELATED"/>
    <property type="match status" value="1"/>
</dbReference>
<dbReference type="SUPFAM" id="SSF89733">
    <property type="entry name" value="L-sulfolactate dehydrogenase-like"/>
    <property type="match status" value="1"/>
</dbReference>
<sequence length="338" mass="35295">MARHFMPTDALALARNILILHGAADNVAEIVADCLVRAECDGSRSHGLARLPDHVASIRAGWADPAAQPDIRQVKPGLLRAEGNNGFTPVAARLSRDRLAAMAAAEGMAALCARNSHHIGALWCDVEPLAELGFVAFNFVHSRPRMAPYGAARALIGTNAMAFSFPDGKGGAITWDQASSQLSLGDVRLHAQEGRPLPPGVGLTRAGEPTTDPAEILAGGPLLPFGGHKGASIAVMVEVMAAAMTGAAFGFEDRSAAYPGAASSNAGQFLLVLSPEATSGGDVAERFAAFVAHLHSDPAVRLPGERRHANRTRAAKEGFDISDDLANRLDGLLVRKTS</sequence>
<dbReference type="GO" id="GO:0047125">
    <property type="term" value="F:delta1-piperideine-2-carboxylate reductase activity"/>
    <property type="evidence" value="ECO:0007669"/>
    <property type="project" value="UniProtKB-EC"/>
</dbReference>
<comment type="caution">
    <text evidence="3">The sequence shown here is derived from an EMBL/GenBank/DDBJ whole genome shotgun (WGS) entry which is preliminary data.</text>
</comment>
<dbReference type="RefSeq" id="WP_166950380.1">
    <property type="nucleotide sequence ID" value="NZ_JAASQI010000003.1"/>
</dbReference>
<dbReference type="InterPro" id="IPR043144">
    <property type="entry name" value="Mal/L-sulf/L-lact_DH-like_ah"/>
</dbReference>
<evidence type="ECO:0000256" key="2">
    <source>
        <dbReference type="ARBA" id="ARBA00023002"/>
    </source>
</evidence>
<dbReference type="Gene3D" id="3.30.1370.60">
    <property type="entry name" value="Hypothetical oxidoreductase yiak, domain 2"/>
    <property type="match status" value="1"/>
</dbReference>
<organism evidence="3 4">
    <name type="scientific">Pseudochelatococcus lubricantis</name>
    <dbReference type="NCBI Taxonomy" id="1538102"/>
    <lineage>
        <taxon>Bacteria</taxon>
        <taxon>Pseudomonadati</taxon>
        <taxon>Pseudomonadota</taxon>
        <taxon>Alphaproteobacteria</taxon>
        <taxon>Hyphomicrobiales</taxon>
        <taxon>Chelatococcaceae</taxon>
        <taxon>Pseudochelatococcus</taxon>
    </lineage>
</organism>
<reference evidence="3 4" key="1">
    <citation type="submission" date="2020-03" db="EMBL/GenBank/DDBJ databases">
        <title>Genomic Encyclopedia of Type Strains, Phase IV (KMG-IV): sequencing the most valuable type-strain genomes for metagenomic binning, comparative biology and taxonomic classification.</title>
        <authorList>
            <person name="Goeker M."/>
        </authorList>
    </citation>
    <scope>NUCLEOTIDE SEQUENCE [LARGE SCALE GENOMIC DNA]</scope>
    <source>
        <strain evidence="3 4">DSM 103870</strain>
    </source>
</reference>
<proteinExistence type="inferred from homology"/>